<comment type="caution">
    <text evidence="1">The sequence shown here is derived from an EMBL/GenBank/DDBJ whole genome shotgun (WGS) entry which is preliminary data.</text>
</comment>
<accession>A0A928TTW1</accession>
<dbReference type="PANTHER" id="PTHR40069:SF1">
    <property type="entry name" value="YWBE PROTEIN"/>
    <property type="match status" value="1"/>
</dbReference>
<dbReference type="PANTHER" id="PTHR40069">
    <property type="entry name" value="YWBE PROTEIN"/>
    <property type="match status" value="1"/>
</dbReference>
<dbReference type="InterPro" id="IPR019240">
    <property type="entry name" value="DUF2196"/>
</dbReference>
<protein>
    <submittedName>
        <fullName evidence="1">YwbE family protein</fullName>
    </submittedName>
</protein>
<dbReference type="NCBIfam" id="TIGR03833">
    <property type="entry name" value="YwbE family protein"/>
    <property type="match status" value="1"/>
</dbReference>
<evidence type="ECO:0000313" key="2">
    <source>
        <dbReference type="Proteomes" id="UP000710385"/>
    </source>
</evidence>
<dbReference type="Pfam" id="PF09962">
    <property type="entry name" value="DUF2196"/>
    <property type="match status" value="1"/>
</dbReference>
<reference evidence="1" key="1">
    <citation type="submission" date="2020-05" db="EMBL/GenBank/DDBJ databases">
        <title>High-Quality Genomes of Partial-Nitritation/Anammox System by Hierarchical Clustering Based Hybrid Assembly.</title>
        <authorList>
            <person name="Liu L."/>
            <person name="Wang Y."/>
            <person name="Che Y."/>
            <person name="Chen Y."/>
            <person name="Xia Y."/>
            <person name="Luo R."/>
            <person name="Cheng S.H."/>
            <person name="Zheng C."/>
            <person name="Zhang T."/>
        </authorList>
    </citation>
    <scope>NUCLEOTIDE SEQUENCE</scope>
    <source>
        <strain evidence="1">H1_PAT1</strain>
    </source>
</reference>
<dbReference type="Proteomes" id="UP000710385">
    <property type="component" value="Unassembled WGS sequence"/>
</dbReference>
<dbReference type="EMBL" id="JABTTY010000001">
    <property type="protein sequence ID" value="MBE7525226.1"/>
    <property type="molecule type" value="Genomic_DNA"/>
</dbReference>
<name>A0A928TTW1_UNCKA</name>
<organism evidence="1 2">
    <name type="scientific">candidate division WWE3 bacterium</name>
    <dbReference type="NCBI Taxonomy" id="2053526"/>
    <lineage>
        <taxon>Bacteria</taxon>
        <taxon>Katanobacteria</taxon>
    </lineage>
</organism>
<gene>
    <name evidence="1" type="ORF">HS096_02435</name>
</gene>
<proteinExistence type="predicted"/>
<evidence type="ECO:0000313" key="1">
    <source>
        <dbReference type="EMBL" id="MBE7525226.1"/>
    </source>
</evidence>
<dbReference type="AlphaFoldDB" id="A0A928TTW1"/>
<sequence length="64" mass="7055">MDGTIRKNIHPGLAVVIVQKEDQRTGKGTQGIVKDILTSAVMHPRGIKVRLESGEVGRVQYIME</sequence>